<evidence type="ECO:0000256" key="4">
    <source>
        <dbReference type="ARBA" id="ARBA00022989"/>
    </source>
</evidence>
<feature type="transmembrane region" description="Helical" evidence="6">
    <location>
        <begin position="133"/>
        <end position="151"/>
    </location>
</feature>
<evidence type="ECO:0000313" key="8">
    <source>
        <dbReference type="Proteomes" id="UP000199488"/>
    </source>
</evidence>
<gene>
    <name evidence="7" type="ORF">SAMN05421781_2625</name>
</gene>
<evidence type="ECO:0000256" key="1">
    <source>
        <dbReference type="ARBA" id="ARBA00004651"/>
    </source>
</evidence>
<protein>
    <submittedName>
        <fullName evidence="7">Uncharacterized membrane protein YgaE, UPF0421/DUF939 family</fullName>
    </submittedName>
</protein>
<keyword evidence="5 6" id="KW-0472">Membrane</keyword>
<evidence type="ECO:0000256" key="5">
    <source>
        <dbReference type="ARBA" id="ARBA00023136"/>
    </source>
</evidence>
<accession>A0A1H2X337</accession>
<dbReference type="InterPro" id="IPR010343">
    <property type="entry name" value="ArAE_1"/>
</dbReference>
<dbReference type="Pfam" id="PF06081">
    <property type="entry name" value="ArAE_1"/>
    <property type="match status" value="1"/>
</dbReference>
<sequence>MHYWRKIKRRFIGGRLIKTGIAVLLTAFVCGIFDLPQAFAVITAIVTLEPTAAASIRKGAQRLPATVIGAALAMITVYLFGPTPVTYMIASVLTLYFCNILRLRDGMLVATITAVAMIPTASDHYFLTFVERVGTTFIGLAISTVINLTILPPKFSSLLAEQNRKMFVETAEIFELRLEEVMNGRRPSAQVMEKYHQLESDLERAIQLSYYQQEEWKYHKKKDTEVRRFTREQRQLHFLERISYHINRLFNFETDDCTFTKEEVQLIGEIIPAMSQTIHHFGERISDEQFRLIERLDRCFWKKRQHASRPNIKKYHHHFSTDVIIIFALLSIHDVLEELEELHFPEQPEQQQTPRPS</sequence>
<dbReference type="PANTHER" id="PTHR30509">
    <property type="entry name" value="P-HYDROXYBENZOIC ACID EFFLUX PUMP SUBUNIT-RELATED"/>
    <property type="match status" value="1"/>
</dbReference>
<keyword evidence="4 6" id="KW-1133">Transmembrane helix</keyword>
<name>A0A1H2X337_9BACI</name>
<dbReference type="AlphaFoldDB" id="A0A1H2X337"/>
<proteinExistence type="predicted"/>
<keyword evidence="3 6" id="KW-0812">Transmembrane</keyword>
<dbReference type="RefSeq" id="WP_091615972.1">
    <property type="nucleotide sequence ID" value="NZ_FNNC01000006.1"/>
</dbReference>
<evidence type="ECO:0000256" key="3">
    <source>
        <dbReference type="ARBA" id="ARBA00022692"/>
    </source>
</evidence>
<dbReference type="Proteomes" id="UP000199488">
    <property type="component" value="Unassembled WGS sequence"/>
</dbReference>
<keyword evidence="8" id="KW-1185">Reference proteome</keyword>
<dbReference type="STRING" id="1122204.SAMN05421781_2625"/>
<evidence type="ECO:0000256" key="6">
    <source>
        <dbReference type="SAM" id="Phobius"/>
    </source>
</evidence>
<organism evidence="7 8">
    <name type="scientific">Marinococcus luteus</name>
    <dbReference type="NCBI Taxonomy" id="1122204"/>
    <lineage>
        <taxon>Bacteria</taxon>
        <taxon>Bacillati</taxon>
        <taxon>Bacillota</taxon>
        <taxon>Bacilli</taxon>
        <taxon>Bacillales</taxon>
        <taxon>Bacillaceae</taxon>
        <taxon>Marinococcus</taxon>
    </lineage>
</organism>
<dbReference type="GO" id="GO:0005886">
    <property type="term" value="C:plasma membrane"/>
    <property type="evidence" value="ECO:0007669"/>
    <property type="project" value="UniProtKB-SubCell"/>
</dbReference>
<reference evidence="7 8" key="1">
    <citation type="submission" date="2016-10" db="EMBL/GenBank/DDBJ databases">
        <authorList>
            <person name="de Groot N.N."/>
        </authorList>
    </citation>
    <scope>NUCLEOTIDE SEQUENCE [LARGE SCALE GENOMIC DNA]</scope>
    <source>
        <strain evidence="7 8">DSM 23126</strain>
    </source>
</reference>
<feature type="transmembrane region" description="Helical" evidence="6">
    <location>
        <begin position="68"/>
        <end position="96"/>
    </location>
</feature>
<dbReference type="PANTHER" id="PTHR30509:SF9">
    <property type="entry name" value="MULTIDRUG RESISTANCE PROTEIN MDTO"/>
    <property type="match status" value="1"/>
</dbReference>
<comment type="subcellular location">
    <subcellularLocation>
        <location evidence="1">Cell membrane</location>
        <topology evidence="1">Multi-pass membrane protein</topology>
    </subcellularLocation>
</comment>
<dbReference type="EMBL" id="FNNC01000006">
    <property type="protein sequence ID" value="SDW87300.1"/>
    <property type="molecule type" value="Genomic_DNA"/>
</dbReference>
<keyword evidence="2" id="KW-1003">Cell membrane</keyword>
<feature type="transmembrane region" description="Helical" evidence="6">
    <location>
        <begin position="108"/>
        <end position="127"/>
    </location>
</feature>
<evidence type="ECO:0000313" key="7">
    <source>
        <dbReference type="EMBL" id="SDW87300.1"/>
    </source>
</evidence>
<feature type="transmembrane region" description="Helical" evidence="6">
    <location>
        <begin position="21"/>
        <end position="48"/>
    </location>
</feature>
<evidence type="ECO:0000256" key="2">
    <source>
        <dbReference type="ARBA" id="ARBA00022475"/>
    </source>
</evidence>
<dbReference type="OrthoDB" id="2690036at2"/>